<dbReference type="PATRIC" id="fig|999408.3.peg.4963"/>
<sequence length="91" mass="10362">MNFFPCLGFDIIRYLTNTLGFTDTRRTPQHDGRETSERSIIFDEFYICPGEKKQSPYFADNKNITTEVIGAICAAAGAMQILLLDYTSKRL</sequence>
<comment type="caution">
    <text evidence="1">The sequence shown here is derived from an EMBL/GenBank/DDBJ whole genome shotgun (WGS) entry which is preliminary data.</text>
</comment>
<dbReference type="AlphaFoldDB" id="A0A0E2H417"/>
<dbReference type="HOGENOM" id="CLU_2421755_0_0_9"/>
<evidence type="ECO:0000313" key="1">
    <source>
        <dbReference type="EMBL" id="ENZ09021.1"/>
    </source>
</evidence>
<reference evidence="1 2" key="1">
    <citation type="submission" date="2013-01" db="EMBL/GenBank/DDBJ databases">
        <title>The Genome Sequence of Clostridium clostridioforme 90A8.</title>
        <authorList>
            <consortium name="The Broad Institute Genome Sequencing Platform"/>
            <person name="Earl A."/>
            <person name="Ward D."/>
            <person name="Feldgarden M."/>
            <person name="Gevers D."/>
            <person name="Courvalin P."/>
            <person name="Lambert T."/>
            <person name="Walker B."/>
            <person name="Young S.K."/>
            <person name="Zeng Q."/>
            <person name="Gargeya S."/>
            <person name="Fitzgerald M."/>
            <person name="Haas B."/>
            <person name="Abouelleil A."/>
            <person name="Alvarado L."/>
            <person name="Arachchi H.M."/>
            <person name="Berlin A.M."/>
            <person name="Chapman S.B."/>
            <person name="Dewar J."/>
            <person name="Goldberg J."/>
            <person name="Griggs A."/>
            <person name="Gujja S."/>
            <person name="Hansen M."/>
            <person name="Howarth C."/>
            <person name="Imamovic A."/>
            <person name="Larimer J."/>
            <person name="McCowan C."/>
            <person name="Murphy C."/>
            <person name="Neiman D."/>
            <person name="Pearson M."/>
            <person name="Priest M."/>
            <person name="Roberts A."/>
            <person name="Saif S."/>
            <person name="Shea T."/>
            <person name="Sisk P."/>
            <person name="Sykes S."/>
            <person name="Wortman J."/>
            <person name="Nusbaum C."/>
            <person name="Birren B."/>
        </authorList>
    </citation>
    <scope>NUCLEOTIDE SEQUENCE [LARGE SCALE GENOMIC DNA]</scope>
    <source>
        <strain evidence="1 2">90A8</strain>
    </source>
</reference>
<proteinExistence type="predicted"/>
<protein>
    <submittedName>
        <fullName evidence="1">Uncharacterized protein</fullName>
    </submittedName>
</protein>
<accession>A0A0E2H417</accession>
<name>A0A0E2H417_9FIRM</name>
<evidence type="ECO:0000313" key="2">
    <source>
        <dbReference type="Proteomes" id="UP000013085"/>
    </source>
</evidence>
<dbReference type="Proteomes" id="UP000013085">
    <property type="component" value="Unassembled WGS sequence"/>
</dbReference>
<dbReference type="EMBL" id="AGYR01000055">
    <property type="protein sequence ID" value="ENZ09021.1"/>
    <property type="molecule type" value="Genomic_DNA"/>
</dbReference>
<organism evidence="1 2">
    <name type="scientific">[Clostridium] clostridioforme 90A8</name>
    <dbReference type="NCBI Taxonomy" id="999408"/>
    <lineage>
        <taxon>Bacteria</taxon>
        <taxon>Bacillati</taxon>
        <taxon>Bacillota</taxon>
        <taxon>Clostridia</taxon>
        <taxon>Lachnospirales</taxon>
        <taxon>Lachnospiraceae</taxon>
        <taxon>Enterocloster</taxon>
    </lineage>
</organism>
<gene>
    <name evidence="1" type="ORF">HMPREF1090_04615</name>
</gene>